<feature type="transmembrane region" description="Helical" evidence="1">
    <location>
        <begin position="225"/>
        <end position="249"/>
    </location>
</feature>
<keyword evidence="1" id="KW-0812">Transmembrane</keyword>
<protein>
    <submittedName>
        <fullName evidence="2">Uncharacterized protein</fullName>
    </submittedName>
</protein>
<feature type="transmembrane region" description="Helical" evidence="1">
    <location>
        <begin position="308"/>
        <end position="330"/>
    </location>
</feature>
<feature type="transmembrane region" description="Helical" evidence="1">
    <location>
        <begin position="201"/>
        <end position="218"/>
    </location>
</feature>
<evidence type="ECO:0000313" key="2">
    <source>
        <dbReference type="EMBL" id="RJL34303.1"/>
    </source>
</evidence>
<reference evidence="2 3" key="1">
    <citation type="submission" date="2018-09" db="EMBL/GenBank/DDBJ databases">
        <title>YIM 75507 draft genome.</title>
        <authorList>
            <person name="Tang S."/>
            <person name="Feng Y."/>
        </authorList>
    </citation>
    <scope>NUCLEOTIDE SEQUENCE [LARGE SCALE GENOMIC DNA]</scope>
    <source>
        <strain evidence="2 3">YIM 75507</strain>
    </source>
</reference>
<evidence type="ECO:0000313" key="3">
    <source>
        <dbReference type="Proteomes" id="UP000265768"/>
    </source>
</evidence>
<dbReference type="AlphaFoldDB" id="A0A3A4AYV3"/>
<keyword evidence="1" id="KW-1133">Transmembrane helix</keyword>
<proteinExistence type="predicted"/>
<feature type="transmembrane region" description="Helical" evidence="1">
    <location>
        <begin position="278"/>
        <end position="296"/>
    </location>
</feature>
<gene>
    <name evidence="2" type="ORF">D5H75_07580</name>
</gene>
<feature type="transmembrane region" description="Helical" evidence="1">
    <location>
        <begin position="35"/>
        <end position="55"/>
    </location>
</feature>
<keyword evidence="1" id="KW-0472">Membrane</keyword>
<dbReference type="EMBL" id="QZEY01000002">
    <property type="protein sequence ID" value="RJL34303.1"/>
    <property type="molecule type" value="Genomic_DNA"/>
</dbReference>
<feature type="transmembrane region" description="Helical" evidence="1">
    <location>
        <begin position="67"/>
        <end position="84"/>
    </location>
</feature>
<evidence type="ECO:0000256" key="1">
    <source>
        <dbReference type="SAM" id="Phobius"/>
    </source>
</evidence>
<feature type="transmembrane region" description="Helical" evidence="1">
    <location>
        <begin position="255"/>
        <end position="271"/>
    </location>
</feature>
<organism evidence="2 3">
    <name type="scientific">Bailinhaonella thermotolerans</name>
    <dbReference type="NCBI Taxonomy" id="1070861"/>
    <lineage>
        <taxon>Bacteria</taxon>
        <taxon>Bacillati</taxon>
        <taxon>Actinomycetota</taxon>
        <taxon>Actinomycetes</taxon>
        <taxon>Streptosporangiales</taxon>
        <taxon>Streptosporangiaceae</taxon>
        <taxon>Bailinhaonella</taxon>
    </lineage>
</organism>
<accession>A0A3A4AYV3</accession>
<keyword evidence="3" id="KW-1185">Reference proteome</keyword>
<feature type="transmembrane region" description="Helical" evidence="1">
    <location>
        <begin position="130"/>
        <end position="148"/>
    </location>
</feature>
<dbReference type="OrthoDB" id="3328774at2"/>
<dbReference type="Proteomes" id="UP000265768">
    <property type="component" value="Unassembled WGS sequence"/>
</dbReference>
<comment type="caution">
    <text evidence="2">The sequence shown here is derived from an EMBL/GenBank/DDBJ whole genome shotgun (WGS) entry which is preliminary data.</text>
</comment>
<name>A0A3A4AYV3_9ACTN</name>
<feature type="transmembrane region" description="Helical" evidence="1">
    <location>
        <begin position="104"/>
        <end position="123"/>
    </location>
</feature>
<sequence length="352" mass="38027">MLRFAYTVWLVALAFKVLGSSWDVSWHFKWLRDDLAPPHLLNTVGTVIAVVLTVIHGYTGYGGDKAAIRLIQWGTGVFLVAVPLDLVNHAVNGLDITSWSPSHILLYLGTALMIAGLIRGWFLTSEPGRVRTLVMTALFIFFLENTLFPNQHQEYGVREIASWDRGAPYAEPQLLDFAADQLGRPVDRDMLVAFSLPVPTWVYPVWAGVAGVIVLVVARRMIARPWAATTVAGVYVAYRALIWPILLGIDFPESAVPFYLLLAGLAVDLAFRLPVPGAARVVAGSLLTSGAVYGGILLQDRLADAPPISVASIAATAVLLAAAWALTLWYGSRLSAGLQPVMGARVSTTASP</sequence>